<sequence length="691" mass="74792">MSTTPAVAATSLSELNELAANPPQYPHNPTERLREPLTLYISRVPGTRDVILSTLKPQRKNVTAEDIANALYYIHLDLPSDSLLVSSTSSGREASNFSPRSSFDQPRTSSIHRKPLPAKLPRDDAPLSPLPGPETNETVPASPTPSQSTSQSLYEPQPPPLPPRPAPSQDVPPLQPPRPPRQPWVPPGFRLDEDHQFEAVKAPEIVTAVEVAQPSPSPAVQLRPRPSISRKPVGPRTVGNGNSNPQDARPIGLITATSNTSLASYSSQTTIDTQKQQRPLSPLSPRSPVFVPFQLTLIRRDPSSNHQWNIGKISSLQVIDPPASSFGSPDSLDASVAARDQTQQQQQQQQQPQATISIRLDSSGYAKFRGFPRRRNAETAPRDMAAVLQDLAREGRPEPRDESGFSRQVVMSYGKSWTANLRNAFRRHDRSSSDTTGLDGDAEPQQQQQQQQQQQKRQRPVSHMPTSNTATVDVPQPLITRPGPGLKPRGYVFASPWGGQCEFRTGNGGRSLKCRHYLHNDGGGSGGGEGGGGGGRSAGFNPLVLAQNIRDGQSMTTAAVNAAGGRATGGSFTDVITGAAPVSELRFNLPNSDVLRGGKAEDGSGSSRPDLYGWRYHRQSTSSDDGDADDYEDDDDETLAVAMGREPAGGGNRGKRAKLGKLIIYNEGFKMLDLIVAANIGMWWVSWDKSF</sequence>
<feature type="region of interest" description="Disordered" evidence="1">
    <location>
        <begin position="428"/>
        <end position="487"/>
    </location>
</feature>
<feature type="region of interest" description="Disordered" evidence="1">
    <location>
        <begin position="212"/>
        <end position="251"/>
    </location>
</feature>
<reference evidence="2 3" key="1">
    <citation type="journal article" date="2011" name="Proc. Natl. Acad. Sci. U.S.A.">
        <title>Genome and transcriptome analyses of the mountain pine beetle-fungal symbiont Grosmannia clavigera, a lodgepole pine pathogen.</title>
        <authorList>
            <person name="DiGuistini S."/>
            <person name="Wang Y."/>
            <person name="Liao N.Y."/>
            <person name="Taylor G."/>
            <person name="Tanguay P."/>
            <person name="Feau N."/>
            <person name="Henrissat B."/>
            <person name="Chan S.K."/>
            <person name="Hesse-Orce U."/>
            <person name="Alamouti S.M."/>
            <person name="Tsui C.K.M."/>
            <person name="Docking R.T."/>
            <person name="Levasseur A."/>
            <person name="Haridas S."/>
            <person name="Robertson G."/>
            <person name="Birol I."/>
            <person name="Holt R.A."/>
            <person name="Marra M.A."/>
            <person name="Hamelin R.C."/>
            <person name="Hirst M."/>
            <person name="Jones S.J.M."/>
            <person name="Bohlmann J."/>
            <person name="Breuil C."/>
        </authorList>
    </citation>
    <scope>NUCLEOTIDE SEQUENCE [LARGE SCALE GENOMIC DNA]</scope>
    <source>
        <strain evidence="3">kw1407 / UAMH 11150</strain>
    </source>
</reference>
<proteinExistence type="predicted"/>
<feature type="compositionally biased region" description="Polar residues" evidence="1">
    <location>
        <begin position="265"/>
        <end position="277"/>
    </location>
</feature>
<evidence type="ECO:0000313" key="2">
    <source>
        <dbReference type="EMBL" id="EFX04612.1"/>
    </source>
</evidence>
<dbReference type="eggNOG" id="ENOG502SD1F">
    <property type="taxonomic scope" value="Eukaryota"/>
</dbReference>
<name>F0XF75_GROCL</name>
<dbReference type="OrthoDB" id="5426191at2759"/>
<evidence type="ECO:0008006" key="4">
    <source>
        <dbReference type="Google" id="ProtNLM"/>
    </source>
</evidence>
<feature type="region of interest" description="Disordered" evidence="1">
    <location>
        <begin position="321"/>
        <end position="354"/>
    </location>
</feature>
<dbReference type="Proteomes" id="UP000007796">
    <property type="component" value="Unassembled WGS sequence"/>
</dbReference>
<feature type="region of interest" description="Disordered" evidence="1">
    <location>
        <begin position="265"/>
        <end position="286"/>
    </location>
</feature>
<feature type="compositionally biased region" description="Low complexity" evidence="1">
    <location>
        <begin position="445"/>
        <end position="455"/>
    </location>
</feature>
<feature type="region of interest" description="Disordered" evidence="1">
    <location>
        <begin position="86"/>
        <end position="190"/>
    </location>
</feature>
<dbReference type="AlphaFoldDB" id="F0XF75"/>
<feature type="compositionally biased region" description="Acidic residues" evidence="1">
    <location>
        <begin position="624"/>
        <end position="635"/>
    </location>
</feature>
<dbReference type="EMBL" id="GL629765">
    <property type="protein sequence ID" value="EFX04612.1"/>
    <property type="molecule type" value="Genomic_DNA"/>
</dbReference>
<gene>
    <name evidence="2" type="ORF">CMQ_1540</name>
</gene>
<feature type="compositionally biased region" description="Pro residues" evidence="1">
    <location>
        <begin position="156"/>
        <end position="166"/>
    </location>
</feature>
<evidence type="ECO:0000256" key="1">
    <source>
        <dbReference type="SAM" id="MobiDB-lite"/>
    </source>
</evidence>
<feature type="region of interest" description="Disordered" evidence="1">
    <location>
        <begin position="593"/>
        <end position="635"/>
    </location>
</feature>
<feature type="compositionally biased region" description="Low complexity" evidence="1">
    <location>
        <begin position="341"/>
        <end position="353"/>
    </location>
</feature>
<keyword evidence="3" id="KW-1185">Reference proteome</keyword>
<dbReference type="STRING" id="655863.F0XF75"/>
<accession>F0XF75</accession>
<organism evidence="3">
    <name type="scientific">Grosmannia clavigera (strain kw1407 / UAMH 11150)</name>
    <name type="common">Blue stain fungus</name>
    <name type="synonym">Graphiocladiella clavigera</name>
    <dbReference type="NCBI Taxonomy" id="655863"/>
    <lineage>
        <taxon>Eukaryota</taxon>
        <taxon>Fungi</taxon>
        <taxon>Dikarya</taxon>
        <taxon>Ascomycota</taxon>
        <taxon>Pezizomycotina</taxon>
        <taxon>Sordariomycetes</taxon>
        <taxon>Sordariomycetidae</taxon>
        <taxon>Ophiostomatales</taxon>
        <taxon>Ophiostomataceae</taxon>
        <taxon>Leptographium</taxon>
    </lineage>
</organism>
<dbReference type="GeneID" id="25974430"/>
<dbReference type="InParanoid" id="F0XF75"/>
<dbReference type="RefSeq" id="XP_014174094.1">
    <property type="nucleotide sequence ID" value="XM_014318619.1"/>
</dbReference>
<dbReference type="HOGENOM" id="CLU_015711_1_0_1"/>
<evidence type="ECO:0000313" key="3">
    <source>
        <dbReference type="Proteomes" id="UP000007796"/>
    </source>
</evidence>
<protein>
    <recommendedName>
        <fullName evidence="4">Oxidoreductase-like protein</fullName>
    </recommendedName>
</protein>
<feature type="compositionally biased region" description="Polar residues" evidence="1">
    <location>
        <begin position="91"/>
        <end position="109"/>
    </location>
</feature>
<feature type="compositionally biased region" description="Pro residues" evidence="1">
    <location>
        <begin position="173"/>
        <end position="186"/>
    </location>
</feature>